<keyword evidence="2" id="KW-0433">Leucine-rich repeat</keyword>
<keyword evidence="7" id="KW-1185">Reference proteome</keyword>
<evidence type="ECO:0000256" key="3">
    <source>
        <dbReference type="ARBA" id="ARBA00022737"/>
    </source>
</evidence>
<dbReference type="InterPro" id="IPR009060">
    <property type="entry name" value="UBA-like_sf"/>
</dbReference>
<dbReference type="GO" id="GO:0003723">
    <property type="term" value="F:RNA binding"/>
    <property type="evidence" value="ECO:0007669"/>
    <property type="project" value="TreeGrafter"/>
</dbReference>
<evidence type="ECO:0000313" key="7">
    <source>
        <dbReference type="Proteomes" id="UP000095283"/>
    </source>
</evidence>
<name>A0A1I7XNX7_HETBA</name>
<evidence type="ECO:0000259" key="6">
    <source>
        <dbReference type="PROSITE" id="PS51281"/>
    </source>
</evidence>
<dbReference type="GO" id="GO:0016973">
    <property type="term" value="P:poly(A)+ mRNA export from nucleus"/>
    <property type="evidence" value="ECO:0007669"/>
    <property type="project" value="TreeGrafter"/>
</dbReference>
<accession>A0A1I7XNX7</accession>
<keyword evidence="3" id="KW-0677">Repeat</keyword>
<feature type="domain" description="TAP-C" evidence="6">
    <location>
        <begin position="135"/>
        <end position="169"/>
    </location>
</feature>
<dbReference type="PROSITE" id="PS51281">
    <property type="entry name" value="TAP_C"/>
    <property type="match status" value="1"/>
</dbReference>
<dbReference type="SUPFAM" id="SSF46934">
    <property type="entry name" value="UBA-like"/>
    <property type="match status" value="1"/>
</dbReference>
<dbReference type="InterPro" id="IPR032710">
    <property type="entry name" value="NTF2-like_dom_sf"/>
</dbReference>
<dbReference type="Gene3D" id="3.10.450.50">
    <property type="match status" value="1"/>
</dbReference>
<dbReference type="Proteomes" id="UP000095283">
    <property type="component" value="Unplaced"/>
</dbReference>
<organism evidence="7 8">
    <name type="scientific">Heterorhabditis bacteriophora</name>
    <name type="common">Entomopathogenic nematode worm</name>
    <dbReference type="NCBI Taxonomy" id="37862"/>
    <lineage>
        <taxon>Eukaryota</taxon>
        <taxon>Metazoa</taxon>
        <taxon>Ecdysozoa</taxon>
        <taxon>Nematoda</taxon>
        <taxon>Chromadorea</taxon>
        <taxon>Rhabditida</taxon>
        <taxon>Rhabditina</taxon>
        <taxon>Rhabditomorpha</taxon>
        <taxon>Strongyloidea</taxon>
        <taxon>Heterorhabditidae</taxon>
        <taxon>Heterorhabditis</taxon>
    </lineage>
</organism>
<dbReference type="GO" id="GO:0005634">
    <property type="term" value="C:nucleus"/>
    <property type="evidence" value="ECO:0007669"/>
    <property type="project" value="UniProtKB-SubCell"/>
</dbReference>
<feature type="domain" description="NTF2" evidence="5">
    <location>
        <begin position="43"/>
        <end position="80"/>
    </location>
</feature>
<dbReference type="InterPro" id="IPR005637">
    <property type="entry name" value="TAP_C_dom"/>
</dbReference>
<evidence type="ECO:0000259" key="5">
    <source>
        <dbReference type="PROSITE" id="PS50177"/>
    </source>
</evidence>
<dbReference type="CDD" id="cd14342">
    <property type="entry name" value="UBA_TAP-C"/>
    <property type="match status" value="1"/>
</dbReference>
<dbReference type="PROSITE" id="PS50177">
    <property type="entry name" value="NTF2_DOMAIN"/>
    <property type="match status" value="1"/>
</dbReference>
<proteinExistence type="predicted"/>
<dbReference type="PANTHER" id="PTHR10662">
    <property type="entry name" value="NUCLEAR RNA EXPORT FACTOR"/>
    <property type="match status" value="1"/>
</dbReference>
<evidence type="ECO:0000313" key="8">
    <source>
        <dbReference type="WBParaSite" id="Hba_19178"/>
    </source>
</evidence>
<evidence type="ECO:0000256" key="2">
    <source>
        <dbReference type="ARBA" id="ARBA00022614"/>
    </source>
</evidence>
<sequence>MDIAVALSKLPTTNHYTESFVVDVHLITNMLLGFTVQGLFEDGTLVKSGEVPTLNFFSRSFIVSPRENDSVAVVSDMLYISAITSDRVARYKMQLNKANSMGSAIAPVSNSLDQMIHTAQSMGDLGVTSGEPSIDIKRQMVEQFCRDSGMLSEWSEKCLADCAWNYEVR</sequence>
<dbReference type="InterPro" id="IPR002075">
    <property type="entry name" value="NTF2_dom"/>
</dbReference>
<protein>
    <submittedName>
        <fullName evidence="8">Nuclear transport factor 2 family protein</fullName>
    </submittedName>
</protein>
<dbReference type="WBParaSite" id="Hba_19178">
    <property type="protein sequence ID" value="Hba_19178"/>
    <property type="gene ID" value="Hba_19178"/>
</dbReference>
<dbReference type="Pfam" id="PF03943">
    <property type="entry name" value="TAP_C"/>
    <property type="match status" value="1"/>
</dbReference>
<evidence type="ECO:0000256" key="1">
    <source>
        <dbReference type="ARBA" id="ARBA00004123"/>
    </source>
</evidence>
<reference evidence="8" key="1">
    <citation type="submission" date="2016-11" db="UniProtKB">
        <authorList>
            <consortium name="WormBaseParasite"/>
        </authorList>
    </citation>
    <scope>IDENTIFICATION</scope>
</reference>
<dbReference type="InterPro" id="IPR030217">
    <property type="entry name" value="NXF_fam"/>
</dbReference>
<dbReference type="Pfam" id="PF22602">
    <property type="entry name" value="NXF_NTF2"/>
    <property type="match status" value="1"/>
</dbReference>
<dbReference type="AlphaFoldDB" id="A0A1I7XNX7"/>
<dbReference type="PANTHER" id="PTHR10662:SF22">
    <property type="entry name" value="NUCLEAR RNA EXPORT FACTOR 1"/>
    <property type="match status" value="1"/>
</dbReference>
<comment type="subcellular location">
    <subcellularLocation>
        <location evidence="1">Nucleus</location>
    </subcellularLocation>
</comment>
<dbReference type="Gene3D" id="1.10.8.10">
    <property type="entry name" value="DNA helicase RuvA subunit, C-terminal domain"/>
    <property type="match status" value="1"/>
</dbReference>
<dbReference type="InterPro" id="IPR018222">
    <property type="entry name" value="Nuclear_transport_factor_2_euk"/>
</dbReference>
<keyword evidence="4" id="KW-0539">Nucleus</keyword>
<evidence type="ECO:0000256" key="4">
    <source>
        <dbReference type="ARBA" id="ARBA00023242"/>
    </source>
</evidence>
<dbReference type="SUPFAM" id="SSF54427">
    <property type="entry name" value="NTF2-like"/>
    <property type="match status" value="1"/>
</dbReference>